<comment type="caution">
    <text evidence="2">The sequence shown here is derived from an EMBL/GenBank/DDBJ whole genome shotgun (WGS) entry which is preliminary data.</text>
</comment>
<feature type="compositionally biased region" description="Polar residues" evidence="1">
    <location>
        <begin position="140"/>
        <end position="151"/>
    </location>
</feature>
<feature type="region of interest" description="Disordered" evidence="1">
    <location>
        <begin position="140"/>
        <end position="182"/>
    </location>
</feature>
<protein>
    <submittedName>
        <fullName evidence="2">Uncharacterized protein</fullName>
    </submittedName>
</protein>
<name>A0A8J4BSU1_9CHLO</name>
<sequence>MNCIPVLWLRVSLRGLVTPHAMEAVGHGHGQCQDPQRLLAQLASEYERSRRFLEQLENSFAKEPPPPQPAVPTYTPAWAEASLEQSEPPAAPEPVPPPTGTEQPHESVPSKLRAKLCSFFSRRNTQRDECSEKIGVQPFTRASSESQSAITVSRGGGSGCASSVSERPSISGSGPPNSASARRTHQMYYNTNSAEMPRASRVIRDPDSRPNTATRRSSVVYFSGQAMDSSSQGWVPRVAIGGTGGGDIPIDRPATGRRSSIVQYGPSGPTDTAITADPNISRGARRTADSGTTAAAERPATARKAAIVQLSEAAAALGCGPVTSSGQQPSTEPAAANQTIFGAGDSAAAAAAAAASVTTAK</sequence>
<feature type="non-terminal residue" evidence="2">
    <location>
        <position position="361"/>
    </location>
</feature>
<reference evidence="2" key="1">
    <citation type="journal article" date="2021" name="Proc. Natl. Acad. Sci. U.S.A.">
        <title>Three genomes in the algal genus Volvox reveal the fate of a haploid sex-determining region after a transition to homothallism.</title>
        <authorList>
            <person name="Yamamoto K."/>
            <person name="Hamaji T."/>
            <person name="Kawai-Toyooka H."/>
            <person name="Matsuzaki R."/>
            <person name="Takahashi F."/>
            <person name="Nishimura Y."/>
            <person name="Kawachi M."/>
            <person name="Noguchi H."/>
            <person name="Minakuchi Y."/>
            <person name="Umen J.G."/>
            <person name="Toyoda A."/>
            <person name="Nozaki H."/>
        </authorList>
    </citation>
    <scope>NUCLEOTIDE SEQUENCE</scope>
    <source>
        <strain evidence="2">NIES-3780</strain>
    </source>
</reference>
<organism evidence="2 3">
    <name type="scientific">Volvox africanus</name>
    <dbReference type="NCBI Taxonomy" id="51714"/>
    <lineage>
        <taxon>Eukaryota</taxon>
        <taxon>Viridiplantae</taxon>
        <taxon>Chlorophyta</taxon>
        <taxon>core chlorophytes</taxon>
        <taxon>Chlorophyceae</taxon>
        <taxon>CS clade</taxon>
        <taxon>Chlamydomonadales</taxon>
        <taxon>Volvocaceae</taxon>
        <taxon>Volvox</taxon>
    </lineage>
</organism>
<dbReference type="AlphaFoldDB" id="A0A8J4BSU1"/>
<evidence type="ECO:0000313" key="2">
    <source>
        <dbReference type="EMBL" id="GIL67366.1"/>
    </source>
</evidence>
<accession>A0A8J4BSU1</accession>
<keyword evidence="3" id="KW-1185">Reference proteome</keyword>
<proteinExistence type="predicted"/>
<dbReference type="Proteomes" id="UP000747399">
    <property type="component" value="Unassembled WGS sequence"/>
</dbReference>
<dbReference type="EMBL" id="BNCO01000097">
    <property type="protein sequence ID" value="GIL67366.1"/>
    <property type="molecule type" value="Genomic_DNA"/>
</dbReference>
<evidence type="ECO:0000313" key="3">
    <source>
        <dbReference type="Proteomes" id="UP000747399"/>
    </source>
</evidence>
<feature type="compositionally biased region" description="Pro residues" evidence="1">
    <location>
        <begin position="89"/>
        <end position="99"/>
    </location>
</feature>
<feature type="compositionally biased region" description="Polar residues" evidence="1">
    <location>
        <begin position="160"/>
        <end position="182"/>
    </location>
</feature>
<gene>
    <name evidence="2" type="ORF">Vafri_20765</name>
</gene>
<feature type="region of interest" description="Disordered" evidence="1">
    <location>
        <begin position="244"/>
        <end position="277"/>
    </location>
</feature>
<evidence type="ECO:0000256" key="1">
    <source>
        <dbReference type="SAM" id="MobiDB-lite"/>
    </source>
</evidence>
<feature type="region of interest" description="Disordered" evidence="1">
    <location>
        <begin position="81"/>
        <end position="110"/>
    </location>
</feature>